<dbReference type="GeneID" id="54580075"/>
<proteinExistence type="predicted"/>
<evidence type="ECO:0000256" key="2">
    <source>
        <dbReference type="SAM" id="SignalP"/>
    </source>
</evidence>
<reference evidence="3" key="1">
    <citation type="journal article" date="2020" name="Stud. Mycol.">
        <title>101 Dothideomycetes genomes: a test case for predicting lifestyles and emergence of pathogens.</title>
        <authorList>
            <person name="Haridas S."/>
            <person name="Albert R."/>
            <person name="Binder M."/>
            <person name="Bloem J."/>
            <person name="Labutti K."/>
            <person name="Salamov A."/>
            <person name="Andreopoulos B."/>
            <person name="Baker S."/>
            <person name="Barry K."/>
            <person name="Bills G."/>
            <person name="Bluhm B."/>
            <person name="Cannon C."/>
            <person name="Castanera R."/>
            <person name="Culley D."/>
            <person name="Daum C."/>
            <person name="Ezra D."/>
            <person name="Gonzalez J."/>
            <person name="Henrissat B."/>
            <person name="Kuo A."/>
            <person name="Liang C."/>
            <person name="Lipzen A."/>
            <person name="Lutzoni F."/>
            <person name="Magnuson J."/>
            <person name="Mondo S."/>
            <person name="Nolan M."/>
            <person name="Ohm R."/>
            <person name="Pangilinan J."/>
            <person name="Park H.-J."/>
            <person name="Ramirez L."/>
            <person name="Alfaro M."/>
            <person name="Sun H."/>
            <person name="Tritt A."/>
            <person name="Yoshinaga Y."/>
            <person name="Zwiers L.-H."/>
            <person name="Turgeon B."/>
            <person name="Goodwin S."/>
            <person name="Spatafora J."/>
            <person name="Crous P."/>
            <person name="Grigoriev I."/>
        </authorList>
    </citation>
    <scope>NUCLEOTIDE SEQUENCE</scope>
    <source>
        <strain evidence="3">CBS 122368</strain>
    </source>
</reference>
<name>A0A6A6IJA3_9PLEO</name>
<evidence type="ECO:0000313" key="4">
    <source>
        <dbReference type="Proteomes" id="UP000800094"/>
    </source>
</evidence>
<feature type="chain" id="PRO_5025502395" evidence="2">
    <location>
        <begin position="21"/>
        <end position="158"/>
    </location>
</feature>
<feature type="signal peptide" evidence="2">
    <location>
        <begin position="1"/>
        <end position="20"/>
    </location>
</feature>
<protein>
    <submittedName>
        <fullName evidence="3">Uncharacterized protein</fullName>
    </submittedName>
</protein>
<keyword evidence="2" id="KW-0732">Signal</keyword>
<dbReference type="AlphaFoldDB" id="A0A6A6IJA3"/>
<evidence type="ECO:0000313" key="3">
    <source>
        <dbReference type="EMBL" id="KAF2249650.1"/>
    </source>
</evidence>
<sequence>MPLHFLILILSLTLLSLTTAMPTSLPSLLINSTASVSVSPRAPFSAPARSTAKSTSTATAPPTTTKLTHLLTTHISDSHGLAFNAVSEGGVWQPLSPANMQTTAQILDINGANLGISWDAPENGGFDACTASTARRALGRLAARRVWQGGLDAGGLRE</sequence>
<feature type="compositionally biased region" description="Low complexity" evidence="1">
    <location>
        <begin position="50"/>
        <end position="64"/>
    </location>
</feature>
<dbReference type="RefSeq" id="XP_033684654.1">
    <property type="nucleotide sequence ID" value="XM_033826745.1"/>
</dbReference>
<dbReference type="Proteomes" id="UP000800094">
    <property type="component" value="Unassembled WGS sequence"/>
</dbReference>
<accession>A0A6A6IJA3</accession>
<evidence type="ECO:0000256" key="1">
    <source>
        <dbReference type="SAM" id="MobiDB-lite"/>
    </source>
</evidence>
<organism evidence="3 4">
    <name type="scientific">Trematosphaeria pertusa</name>
    <dbReference type="NCBI Taxonomy" id="390896"/>
    <lineage>
        <taxon>Eukaryota</taxon>
        <taxon>Fungi</taxon>
        <taxon>Dikarya</taxon>
        <taxon>Ascomycota</taxon>
        <taxon>Pezizomycotina</taxon>
        <taxon>Dothideomycetes</taxon>
        <taxon>Pleosporomycetidae</taxon>
        <taxon>Pleosporales</taxon>
        <taxon>Massarineae</taxon>
        <taxon>Trematosphaeriaceae</taxon>
        <taxon>Trematosphaeria</taxon>
    </lineage>
</organism>
<feature type="region of interest" description="Disordered" evidence="1">
    <location>
        <begin position="41"/>
        <end position="64"/>
    </location>
</feature>
<gene>
    <name evidence="3" type="ORF">BU26DRAFT_504110</name>
</gene>
<keyword evidence="4" id="KW-1185">Reference proteome</keyword>
<dbReference type="EMBL" id="ML987194">
    <property type="protein sequence ID" value="KAF2249650.1"/>
    <property type="molecule type" value="Genomic_DNA"/>
</dbReference>